<dbReference type="SUPFAM" id="SSF103473">
    <property type="entry name" value="MFS general substrate transporter"/>
    <property type="match status" value="1"/>
</dbReference>
<protein>
    <submittedName>
        <fullName evidence="10">Multidrug effflux MFS transporter</fullName>
    </submittedName>
</protein>
<dbReference type="InterPro" id="IPR036259">
    <property type="entry name" value="MFS_trans_sf"/>
</dbReference>
<evidence type="ECO:0000259" key="9">
    <source>
        <dbReference type="PROSITE" id="PS50850"/>
    </source>
</evidence>
<dbReference type="InterPro" id="IPR020846">
    <property type="entry name" value="MFS_dom"/>
</dbReference>
<feature type="transmembrane region" description="Helical" evidence="8">
    <location>
        <begin position="255"/>
        <end position="273"/>
    </location>
</feature>
<accession>A0ABX7NRJ0</accession>
<keyword evidence="7 8" id="KW-0472">Membrane</keyword>
<dbReference type="EMBL" id="CP071090">
    <property type="protein sequence ID" value="QSQ21497.1"/>
    <property type="molecule type" value="Genomic_DNA"/>
</dbReference>
<comment type="similarity">
    <text evidence="2">Belongs to the major facilitator superfamily. Bcr/CmlA family.</text>
</comment>
<proteinExistence type="inferred from homology"/>
<keyword evidence="6 8" id="KW-1133">Transmembrane helix</keyword>
<evidence type="ECO:0000313" key="10">
    <source>
        <dbReference type="EMBL" id="QSQ21497.1"/>
    </source>
</evidence>
<dbReference type="PROSITE" id="PS00216">
    <property type="entry name" value="SUGAR_TRANSPORT_1"/>
    <property type="match status" value="1"/>
</dbReference>
<dbReference type="PANTHER" id="PTHR23502:SF132">
    <property type="entry name" value="POLYAMINE TRANSPORTER 2-RELATED"/>
    <property type="match status" value="1"/>
</dbReference>
<feature type="transmembrane region" description="Helical" evidence="8">
    <location>
        <begin position="213"/>
        <end position="235"/>
    </location>
</feature>
<feature type="transmembrane region" description="Helical" evidence="8">
    <location>
        <begin position="87"/>
        <end position="107"/>
    </location>
</feature>
<gene>
    <name evidence="10" type="ORF">JY651_40985</name>
</gene>
<evidence type="ECO:0000256" key="2">
    <source>
        <dbReference type="ARBA" id="ARBA00006236"/>
    </source>
</evidence>
<dbReference type="InterPro" id="IPR005829">
    <property type="entry name" value="Sugar_transporter_CS"/>
</dbReference>
<dbReference type="PROSITE" id="PS50850">
    <property type="entry name" value="MFS"/>
    <property type="match status" value="1"/>
</dbReference>
<feature type="transmembrane region" description="Helical" evidence="8">
    <location>
        <begin position="171"/>
        <end position="192"/>
    </location>
</feature>
<dbReference type="InterPro" id="IPR011701">
    <property type="entry name" value="MFS"/>
</dbReference>
<evidence type="ECO:0000256" key="4">
    <source>
        <dbReference type="ARBA" id="ARBA00022475"/>
    </source>
</evidence>
<dbReference type="Proteomes" id="UP000662747">
    <property type="component" value="Chromosome"/>
</dbReference>
<keyword evidence="4" id="KW-1003">Cell membrane</keyword>
<evidence type="ECO:0000256" key="7">
    <source>
        <dbReference type="ARBA" id="ARBA00023136"/>
    </source>
</evidence>
<feature type="transmembrane region" description="Helical" evidence="8">
    <location>
        <begin position="344"/>
        <end position="367"/>
    </location>
</feature>
<evidence type="ECO:0000256" key="5">
    <source>
        <dbReference type="ARBA" id="ARBA00022692"/>
    </source>
</evidence>
<evidence type="ECO:0000256" key="1">
    <source>
        <dbReference type="ARBA" id="ARBA00004651"/>
    </source>
</evidence>
<keyword evidence="3" id="KW-0813">Transport</keyword>
<organism evidence="10 11">
    <name type="scientific">Pyxidicoccus parkwayensis</name>
    <dbReference type="NCBI Taxonomy" id="2813578"/>
    <lineage>
        <taxon>Bacteria</taxon>
        <taxon>Pseudomonadati</taxon>
        <taxon>Myxococcota</taxon>
        <taxon>Myxococcia</taxon>
        <taxon>Myxococcales</taxon>
        <taxon>Cystobacterineae</taxon>
        <taxon>Myxococcaceae</taxon>
        <taxon>Pyxidicoccus</taxon>
    </lineage>
</organism>
<evidence type="ECO:0000256" key="3">
    <source>
        <dbReference type="ARBA" id="ARBA00022448"/>
    </source>
</evidence>
<evidence type="ECO:0000256" key="8">
    <source>
        <dbReference type="SAM" id="Phobius"/>
    </source>
</evidence>
<dbReference type="CDD" id="cd17320">
    <property type="entry name" value="MFS_MdfA_MDR_like"/>
    <property type="match status" value="1"/>
</dbReference>
<evidence type="ECO:0000256" key="6">
    <source>
        <dbReference type="ARBA" id="ARBA00022989"/>
    </source>
</evidence>
<dbReference type="RefSeq" id="WP_206723074.1">
    <property type="nucleotide sequence ID" value="NZ_CP071090.1"/>
</dbReference>
<dbReference type="Pfam" id="PF07690">
    <property type="entry name" value="MFS_1"/>
    <property type="match status" value="1"/>
</dbReference>
<evidence type="ECO:0000313" key="11">
    <source>
        <dbReference type="Proteomes" id="UP000662747"/>
    </source>
</evidence>
<feature type="transmembrane region" description="Helical" evidence="8">
    <location>
        <begin position="16"/>
        <end position="33"/>
    </location>
</feature>
<keyword evidence="11" id="KW-1185">Reference proteome</keyword>
<dbReference type="NCBIfam" id="TIGR00710">
    <property type="entry name" value="efflux_Bcr_CflA"/>
    <property type="match status" value="1"/>
</dbReference>
<feature type="transmembrane region" description="Helical" evidence="8">
    <location>
        <begin position="373"/>
        <end position="394"/>
    </location>
</feature>
<feature type="transmembrane region" description="Helical" evidence="8">
    <location>
        <begin position="146"/>
        <end position="165"/>
    </location>
</feature>
<feature type="transmembrane region" description="Helical" evidence="8">
    <location>
        <begin position="285"/>
        <end position="308"/>
    </location>
</feature>
<dbReference type="Gene3D" id="1.20.1720.10">
    <property type="entry name" value="Multidrug resistance protein D"/>
    <property type="match status" value="1"/>
</dbReference>
<dbReference type="PANTHER" id="PTHR23502">
    <property type="entry name" value="MAJOR FACILITATOR SUPERFAMILY"/>
    <property type="match status" value="1"/>
</dbReference>
<name>A0ABX7NRJ0_9BACT</name>
<comment type="subcellular location">
    <subcellularLocation>
        <location evidence="1">Cell membrane</location>
        <topology evidence="1">Multi-pass membrane protein</topology>
    </subcellularLocation>
</comment>
<keyword evidence="5 8" id="KW-0812">Transmembrane</keyword>
<reference evidence="10 11" key="1">
    <citation type="submission" date="2021-02" db="EMBL/GenBank/DDBJ databases">
        <title>De Novo genome assembly of isolated myxobacteria.</title>
        <authorList>
            <person name="Stevens D.C."/>
        </authorList>
    </citation>
    <scope>NUCLEOTIDE SEQUENCE [LARGE SCALE GENOMIC DNA]</scope>
    <source>
        <strain evidence="11">SCPEA02</strain>
    </source>
</reference>
<feature type="transmembrane region" description="Helical" evidence="8">
    <location>
        <begin position="314"/>
        <end position="337"/>
    </location>
</feature>
<feature type="domain" description="Major facilitator superfamily (MFS) profile" evidence="9">
    <location>
        <begin position="15"/>
        <end position="400"/>
    </location>
</feature>
<dbReference type="InterPro" id="IPR004812">
    <property type="entry name" value="Efflux_drug-R_Bcr/CmlA"/>
</dbReference>
<feature type="transmembrane region" description="Helical" evidence="8">
    <location>
        <begin position="53"/>
        <end position="75"/>
    </location>
</feature>
<sequence length="422" mass="43437">MTSPSPDTPTAPRGTLGLELLLGTLTAFAPLSIDMYLPALPRIAEELHSSASLIQLTLASCFAGLALGQLITGPLIDHFGRKRPLQLGLVLYVLGSFGCALAPDALALVGLRFVQALGGAVALVTPRAVVRDLWSGAEAARTMSRLMLVVGVAPVLAPLLGGFVLEHSGWRAIFLVLAGVGTLALLAVVKTLRETAPPRTGAPRTMRSRLGELLGDSEFVGPALAGGFAYAAMFAYIAGSPFVFISLHGVRAQDFGWFFGANAVGLVSLAQLNRKLVKHIPLHRLLRLAVTLHVLTAAGVLVVCWTGFLGLWGLAGALFLFVSTLGLVGPNSAAIALERHAAHAGLASALLGALQFTAAATASWAVSALDDGTALPMGGVVAGAAALAWLAGVFGHRARAKEARAGQGSAVTAPREPERGTA</sequence>